<keyword evidence="4" id="KW-1185">Reference proteome</keyword>
<gene>
    <name evidence="3" type="primary">Acey_s0047.g1517</name>
    <name evidence="3" type="ORF">Y032_0047g1517</name>
</gene>
<feature type="compositionally biased region" description="Polar residues" evidence="1">
    <location>
        <begin position="329"/>
        <end position="347"/>
    </location>
</feature>
<keyword evidence="2" id="KW-0812">Transmembrane</keyword>
<dbReference type="AlphaFoldDB" id="A0A016UC53"/>
<comment type="caution">
    <text evidence="3">The sequence shown here is derived from an EMBL/GenBank/DDBJ whole genome shotgun (WGS) entry which is preliminary data.</text>
</comment>
<proteinExistence type="predicted"/>
<accession>A0A016UC53</accession>
<feature type="compositionally biased region" description="Polar residues" evidence="1">
    <location>
        <begin position="438"/>
        <end position="458"/>
    </location>
</feature>
<evidence type="ECO:0000256" key="2">
    <source>
        <dbReference type="SAM" id="Phobius"/>
    </source>
</evidence>
<feature type="region of interest" description="Disordered" evidence="1">
    <location>
        <begin position="328"/>
        <end position="381"/>
    </location>
</feature>
<keyword evidence="2" id="KW-0472">Membrane</keyword>
<sequence length="482" mass="53771">MDGKYFSFYIRDDWNAMSGAGCEISIDVPAWVPSVIAFGLSIVIGIAVCIAYVIREMERHKTFYGREDKLSTREEPSDAKKKEEMDAYALGRCSHEVLVIKSPPQATPGAAPGAGQGSGVKVMLRKRRVITKTPIRPPTVSAPTSLEPISPNVLNFAVIYDKTGRAFELIDLIRKETPVLGSRSKRVDWLLNEIRNRLETMTDHHYIVYGTVEDQFWFVKGLENLQENVEGTNLEMRLSVDTLNLKIMAYKIQAISAEQAMMMSMRARTSDVLPEPTQVTPSRWMALRGSTPEATPHMTPVPQSRKRSAELIEPRSKEILLHAAKTLRQAMQSSPNPEAVRSFSSNPKAHGGGNKSGARRSSMGAAKRARSHGAKNSAIVNLSKSKEAKELLYKARALVELTPPPRKTLTDSKACLHFHNTLTLESLEHHRVSAHHLPTSNPSPRTSYTRLESSNNPSKNDEPRLSDTMTQPTLRRSEKKQR</sequence>
<dbReference type="OrthoDB" id="5867073at2759"/>
<feature type="region of interest" description="Disordered" evidence="1">
    <location>
        <begin position="433"/>
        <end position="482"/>
    </location>
</feature>
<evidence type="ECO:0000256" key="1">
    <source>
        <dbReference type="SAM" id="MobiDB-lite"/>
    </source>
</evidence>
<protein>
    <submittedName>
        <fullName evidence="3">Uncharacterized protein</fullName>
    </submittedName>
</protein>
<reference evidence="4" key="1">
    <citation type="journal article" date="2015" name="Nat. Genet.">
        <title>The genome and transcriptome of the zoonotic hookworm Ancylostoma ceylanicum identify infection-specific gene families.</title>
        <authorList>
            <person name="Schwarz E.M."/>
            <person name="Hu Y."/>
            <person name="Antoshechkin I."/>
            <person name="Miller M.M."/>
            <person name="Sternberg P.W."/>
            <person name="Aroian R.V."/>
        </authorList>
    </citation>
    <scope>NUCLEOTIDE SEQUENCE</scope>
    <source>
        <strain evidence="4">HY135</strain>
    </source>
</reference>
<organism evidence="3 4">
    <name type="scientific">Ancylostoma ceylanicum</name>
    <dbReference type="NCBI Taxonomy" id="53326"/>
    <lineage>
        <taxon>Eukaryota</taxon>
        <taxon>Metazoa</taxon>
        <taxon>Ecdysozoa</taxon>
        <taxon>Nematoda</taxon>
        <taxon>Chromadorea</taxon>
        <taxon>Rhabditida</taxon>
        <taxon>Rhabditina</taxon>
        <taxon>Rhabditomorpha</taxon>
        <taxon>Strongyloidea</taxon>
        <taxon>Ancylostomatidae</taxon>
        <taxon>Ancylostomatinae</taxon>
        <taxon>Ancylostoma</taxon>
    </lineage>
</organism>
<keyword evidence="2" id="KW-1133">Transmembrane helix</keyword>
<feature type="transmembrane region" description="Helical" evidence="2">
    <location>
        <begin position="35"/>
        <end position="54"/>
    </location>
</feature>
<evidence type="ECO:0000313" key="3">
    <source>
        <dbReference type="EMBL" id="EYC12501.1"/>
    </source>
</evidence>
<dbReference type="EMBL" id="JARK01001383">
    <property type="protein sequence ID" value="EYC12501.1"/>
    <property type="molecule type" value="Genomic_DNA"/>
</dbReference>
<evidence type="ECO:0000313" key="4">
    <source>
        <dbReference type="Proteomes" id="UP000024635"/>
    </source>
</evidence>
<feature type="region of interest" description="Disordered" evidence="1">
    <location>
        <begin position="290"/>
        <end position="309"/>
    </location>
</feature>
<dbReference type="Proteomes" id="UP000024635">
    <property type="component" value="Unassembled WGS sequence"/>
</dbReference>
<name>A0A016UC53_9BILA</name>